<dbReference type="GO" id="GO:0042273">
    <property type="term" value="P:ribosomal large subunit biogenesis"/>
    <property type="evidence" value="ECO:0007669"/>
    <property type="project" value="TreeGrafter"/>
</dbReference>
<dbReference type="InterPro" id="IPR011989">
    <property type="entry name" value="ARM-like"/>
</dbReference>
<dbReference type="PANTHER" id="PTHR13347">
    <property type="entry name" value="HEAT REPEAT-CONTAINING PROTEIN 3"/>
    <property type="match status" value="1"/>
</dbReference>
<organism evidence="4 5">
    <name type="scientific">Zancudomyces culisetae</name>
    <name type="common">Gut fungus</name>
    <name type="synonym">Smittium culisetae</name>
    <dbReference type="NCBI Taxonomy" id="1213189"/>
    <lineage>
        <taxon>Eukaryota</taxon>
        <taxon>Fungi</taxon>
        <taxon>Fungi incertae sedis</taxon>
        <taxon>Zoopagomycota</taxon>
        <taxon>Kickxellomycotina</taxon>
        <taxon>Harpellomycetes</taxon>
        <taxon>Harpellales</taxon>
        <taxon>Legeriomycetaceae</taxon>
        <taxon>Zancudomyces</taxon>
    </lineage>
</organism>
<sequence>MGKTVEIKKSRKIRFNASSSLGVTQSLKNIKLLETNALEQDQHKGDNRGNEEQVPVVIKKIQSQEVNERVWACASIGQLLGEDSEISVRKRLLANGVIEKVIDRLLDSSKDVCLEASGVLRNLAANGSSEYGKEIYTEQLLNNIKLVFEGQRAHIGEILQQNGAKDRASDVLQSENKEKLNASEQRVIFGIVENIFVLINTMCEGYGDKALYYVNDLGVIELAAEILVHSQYLALGRGLVYFAAQLMYTITENNEKMANMIFESQEMAGANGGVVRALMHSLDLVEGDGHSLNQSSVVKVLTGASIINMIKSCKQFSKTSLFSETKGEIEFQVKKKIMQLIGEYLNVDKLYKDMNEVVDTYQQEQKRQQQRQTQKDGGKEENEGGEEQEQLANGVNTGLSIIKDKMECVNREISNYQICLEIASNIFMDGEVGDFEAVDDIDKEDDANVDSMDQEGEQGEEGEEGEEEIDEDENYEQNGKDENGNDQGDDDMWVDNDEFEDMETIMRTEGVSDGTTEDQGDVVGLIEQFVGVVIPQILKLLEYYPNRTTGLAGFSENLILHESLLILNTTASICLNNFLSLLDASATGSNNSGIIKLLSQGGVNFYSTCIAWFKVLIDTISNVVLALKDKQQKSYPCATEMDIVDNKSSLDSAILFDLELQAELIERLLSCVWTLARIDIKCVEVSAVIIGGFIDLYNNIENLLSAYTAKGDNAALKKQQVDIKVCIVGILGRFARIQDVQLNSAISQFLLYNVTKPIMFSGSTVPSADFEPDYNIIKRKKALTSEGTKQSEKIIVVQVIDDIFDIYADAAFVYDGPVFVSNNYLSFLESLVVPLKKFAKTIDKRKSRSFRAQTDLLVVNLMNFIKYKKSELK</sequence>
<dbReference type="InterPro" id="IPR057990">
    <property type="entry name" value="TPR_SYO1"/>
</dbReference>
<protein>
    <submittedName>
        <fullName evidence="4">Putative ARM-like repeat-containing protein</fullName>
    </submittedName>
</protein>
<dbReference type="EMBL" id="LSSK01001954">
    <property type="protein sequence ID" value="OMH78367.1"/>
    <property type="molecule type" value="Genomic_DNA"/>
</dbReference>
<feature type="compositionally biased region" description="Basic and acidic residues" evidence="2">
    <location>
        <begin position="373"/>
        <end position="382"/>
    </location>
</feature>
<comment type="caution">
    <text evidence="4">The sequence shown here is derived from an EMBL/GenBank/DDBJ whole genome shotgun (WGS) entry which is preliminary data.</text>
</comment>
<dbReference type="OrthoDB" id="288703at2759"/>
<keyword evidence="5" id="KW-1185">Reference proteome</keyword>
<dbReference type="InterPro" id="IPR016024">
    <property type="entry name" value="ARM-type_fold"/>
</dbReference>
<feature type="compositionally biased region" description="Acidic residues" evidence="2">
    <location>
        <begin position="447"/>
        <end position="475"/>
    </location>
</feature>
<evidence type="ECO:0000256" key="2">
    <source>
        <dbReference type="SAM" id="MobiDB-lite"/>
    </source>
</evidence>
<evidence type="ECO:0000256" key="1">
    <source>
        <dbReference type="ARBA" id="ARBA00049983"/>
    </source>
</evidence>
<evidence type="ECO:0000259" key="3">
    <source>
        <dbReference type="Pfam" id="PF25567"/>
    </source>
</evidence>
<gene>
    <name evidence="4" type="ORF">AX774_g8250</name>
</gene>
<feature type="domain" description="SYO1-like TPR repeats" evidence="3">
    <location>
        <begin position="536"/>
        <end position="871"/>
    </location>
</feature>
<name>A0A1R1PBL9_ZANCU</name>
<dbReference type="Proteomes" id="UP000188320">
    <property type="component" value="Unassembled WGS sequence"/>
</dbReference>
<dbReference type="GO" id="GO:0006606">
    <property type="term" value="P:protein import into nucleus"/>
    <property type="evidence" value="ECO:0007669"/>
    <property type="project" value="TreeGrafter"/>
</dbReference>
<feature type="region of interest" description="Disordered" evidence="2">
    <location>
        <begin position="362"/>
        <end position="392"/>
    </location>
</feature>
<dbReference type="Gene3D" id="1.25.10.10">
    <property type="entry name" value="Leucine-rich Repeat Variant"/>
    <property type="match status" value="1"/>
</dbReference>
<comment type="similarity">
    <text evidence="1">Belongs to the nuclear import and ribosome assembly adapter family.</text>
</comment>
<dbReference type="PANTHER" id="PTHR13347:SF1">
    <property type="entry name" value="HEAT REPEAT-CONTAINING PROTEIN 3"/>
    <property type="match status" value="1"/>
</dbReference>
<dbReference type="Pfam" id="PF25567">
    <property type="entry name" value="TPR_SYO1"/>
    <property type="match status" value="1"/>
</dbReference>
<reference evidence="5" key="1">
    <citation type="submission" date="2017-01" db="EMBL/GenBank/DDBJ databases">
        <authorList>
            <person name="Wang Y."/>
            <person name="White M."/>
            <person name="Kvist S."/>
            <person name="Moncalvo J.-M."/>
        </authorList>
    </citation>
    <scope>NUCLEOTIDE SEQUENCE [LARGE SCALE GENOMIC DNA]</scope>
    <source>
        <strain evidence="5">COL-18-3</strain>
    </source>
</reference>
<dbReference type="SUPFAM" id="SSF48371">
    <property type="entry name" value="ARM repeat"/>
    <property type="match status" value="1"/>
</dbReference>
<evidence type="ECO:0000313" key="4">
    <source>
        <dbReference type="EMBL" id="OMH78367.1"/>
    </source>
</evidence>
<feature type="region of interest" description="Disordered" evidence="2">
    <location>
        <begin position="447"/>
        <end position="494"/>
    </location>
</feature>
<evidence type="ECO:0000313" key="5">
    <source>
        <dbReference type="Proteomes" id="UP000188320"/>
    </source>
</evidence>
<accession>A0A1R1PBL9</accession>
<dbReference type="AlphaFoldDB" id="A0A1R1PBL9"/>
<proteinExistence type="inferred from homology"/>
<dbReference type="GO" id="GO:0051082">
    <property type="term" value="F:unfolded protein binding"/>
    <property type="evidence" value="ECO:0007669"/>
    <property type="project" value="TreeGrafter"/>
</dbReference>
<dbReference type="InterPro" id="IPR052616">
    <property type="entry name" value="SYO1-like"/>
</dbReference>